<dbReference type="InterPro" id="IPR002502">
    <property type="entry name" value="Amidase_domain"/>
</dbReference>
<evidence type="ECO:0000313" key="7">
    <source>
        <dbReference type="Proteomes" id="UP000824192"/>
    </source>
</evidence>
<evidence type="ECO:0000313" key="6">
    <source>
        <dbReference type="EMBL" id="HIW94042.1"/>
    </source>
</evidence>
<comment type="catalytic activity">
    <reaction evidence="1">
        <text>Hydrolyzes the link between N-acetylmuramoyl residues and L-amino acid residues in certain cell-wall glycopeptides.</text>
        <dbReference type="EC" id="3.5.1.28"/>
    </reaction>
</comment>
<evidence type="ECO:0000256" key="2">
    <source>
        <dbReference type="ARBA" id="ARBA00011901"/>
    </source>
</evidence>
<dbReference type="PANTHER" id="PTHR30417:SF1">
    <property type="entry name" value="N-ACETYLMURAMOYL-L-ALANINE AMIDASE AMID"/>
    <property type="match status" value="1"/>
</dbReference>
<gene>
    <name evidence="6" type="ORF">H9868_05825</name>
</gene>
<dbReference type="AlphaFoldDB" id="A0A9D1RWK1"/>
<keyword evidence="3" id="KW-0378">Hydrolase</keyword>
<dbReference type="SUPFAM" id="SSF55846">
    <property type="entry name" value="N-acetylmuramoyl-L-alanine amidase-like"/>
    <property type="match status" value="1"/>
</dbReference>
<dbReference type="EMBL" id="DXGA01000117">
    <property type="protein sequence ID" value="HIW94042.1"/>
    <property type="molecule type" value="Genomic_DNA"/>
</dbReference>
<dbReference type="GO" id="GO:0008745">
    <property type="term" value="F:N-acetylmuramoyl-L-alanine amidase activity"/>
    <property type="evidence" value="ECO:0007669"/>
    <property type="project" value="UniProtKB-EC"/>
</dbReference>
<dbReference type="CDD" id="cd06583">
    <property type="entry name" value="PGRP"/>
    <property type="match status" value="1"/>
</dbReference>
<dbReference type="Pfam" id="PF01510">
    <property type="entry name" value="Amidase_2"/>
    <property type="match status" value="1"/>
</dbReference>
<reference evidence="6" key="1">
    <citation type="journal article" date="2021" name="PeerJ">
        <title>Extensive microbial diversity within the chicken gut microbiome revealed by metagenomics and culture.</title>
        <authorList>
            <person name="Gilroy R."/>
            <person name="Ravi A."/>
            <person name="Getino M."/>
            <person name="Pursley I."/>
            <person name="Horton D.L."/>
            <person name="Alikhan N.F."/>
            <person name="Baker D."/>
            <person name="Gharbi K."/>
            <person name="Hall N."/>
            <person name="Watson M."/>
            <person name="Adriaenssens E.M."/>
            <person name="Foster-Nyarko E."/>
            <person name="Jarju S."/>
            <person name="Secka A."/>
            <person name="Antonio M."/>
            <person name="Oren A."/>
            <person name="Chaudhuri R.R."/>
            <person name="La Ragione R."/>
            <person name="Hildebrand F."/>
            <person name="Pallen M.J."/>
        </authorList>
    </citation>
    <scope>NUCLEOTIDE SEQUENCE</scope>
    <source>
        <strain evidence="6">ChiGjej6B6-1540</strain>
    </source>
</reference>
<dbReference type="InterPro" id="IPR036505">
    <property type="entry name" value="Amidase/PGRP_sf"/>
</dbReference>
<dbReference type="GO" id="GO:0071555">
    <property type="term" value="P:cell wall organization"/>
    <property type="evidence" value="ECO:0007669"/>
    <property type="project" value="UniProtKB-KW"/>
</dbReference>
<evidence type="ECO:0000256" key="3">
    <source>
        <dbReference type="ARBA" id="ARBA00022801"/>
    </source>
</evidence>
<dbReference type="EC" id="3.5.1.28" evidence="2"/>
<reference evidence="6" key="2">
    <citation type="submission" date="2021-04" db="EMBL/GenBank/DDBJ databases">
        <authorList>
            <person name="Gilroy R."/>
        </authorList>
    </citation>
    <scope>NUCLEOTIDE SEQUENCE</scope>
    <source>
        <strain evidence="6">ChiGjej6B6-1540</strain>
    </source>
</reference>
<dbReference type="GO" id="GO:0009253">
    <property type="term" value="P:peptidoglycan catabolic process"/>
    <property type="evidence" value="ECO:0007669"/>
    <property type="project" value="InterPro"/>
</dbReference>
<sequence>MELTQRILTRSGCYQAGRTITPKGIMVHSTGVAQPNPEVFLRLWDDPDASACVHAIVHQGGVIQTLPWNYRAWHAGKPPKGGLSANNTHISFEILEPAGHTYQGGVMAGYDAAGNAPYFTRVYRNAVELCAFLCRLYGFDPKRDIVDHHEGCLRDIASNHADVSHWFPKHNKSMDTLRADVAALLAGAPEEEASMTQAEFNTMFATALAAWQQDQQRKTASSWAQEAWKKAKETGLFDGSAPQAPMTREQAALVFQRMGLMK</sequence>
<dbReference type="PANTHER" id="PTHR30417">
    <property type="entry name" value="N-ACETYLMURAMOYL-L-ALANINE AMIDASE AMID"/>
    <property type="match status" value="1"/>
</dbReference>
<accession>A0A9D1RWK1</accession>
<dbReference type="GO" id="GO:0009254">
    <property type="term" value="P:peptidoglycan turnover"/>
    <property type="evidence" value="ECO:0007669"/>
    <property type="project" value="TreeGrafter"/>
</dbReference>
<dbReference type="Proteomes" id="UP000824192">
    <property type="component" value="Unassembled WGS sequence"/>
</dbReference>
<feature type="domain" description="N-acetylmuramoyl-L-alanine amidase" evidence="5">
    <location>
        <begin position="8"/>
        <end position="169"/>
    </location>
</feature>
<organism evidence="6 7">
    <name type="scientific">Candidatus Flavonifractor merdipullorum</name>
    <dbReference type="NCBI Taxonomy" id="2838590"/>
    <lineage>
        <taxon>Bacteria</taxon>
        <taxon>Bacillati</taxon>
        <taxon>Bacillota</taxon>
        <taxon>Clostridia</taxon>
        <taxon>Eubacteriales</taxon>
        <taxon>Oscillospiraceae</taxon>
        <taxon>Flavonifractor</taxon>
    </lineage>
</organism>
<dbReference type="Gene3D" id="3.40.80.10">
    <property type="entry name" value="Peptidoglycan recognition protein-like"/>
    <property type="match status" value="1"/>
</dbReference>
<evidence type="ECO:0000256" key="4">
    <source>
        <dbReference type="ARBA" id="ARBA00023316"/>
    </source>
</evidence>
<dbReference type="SMART" id="SM00644">
    <property type="entry name" value="Ami_2"/>
    <property type="match status" value="1"/>
</dbReference>
<keyword evidence="4" id="KW-0961">Cell wall biogenesis/degradation</keyword>
<dbReference type="InterPro" id="IPR051206">
    <property type="entry name" value="NAMLAA_amidase_2"/>
</dbReference>
<evidence type="ECO:0000259" key="5">
    <source>
        <dbReference type="SMART" id="SM00644"/>
    </source>
</evidence>
<proteinExistence type="predicted"/>
<evidence type="ECO:0000256" key="1">
    <source>
        <dbReference type="ARBA" id="ARBA00001561"/>
    </source>
</evidence>
<comment type="caution">
    <text evidence="6">The sequence shown here is derived from an EMBL/GenBank/DDBJ whole genome shotgun (WGS) entry which is preliminary data.</text>
</comment>
<name>A0A9D1RWK1_9FIRM</name>
<protein>
    <recommendedName>
        <fullName evidence="2">N-acetylmuramoyl-L-alanine amidase</fullName>
        <ecNumber evidence="2">3.5.1.28</ecNumber>
    </recommendedName>
</protein>